<reference evidence="2 3" key="1">
    <citation type="submission" date="2016-01" db="EMBL/GenBank/DDBJ databases">
        <title>Amycolatopsis coloradensis genome sequencing and assembly.</title>
        <authorList>
            <person name="Mayilraj S."/>
        </authorList>
    </citation>
    <scope>NUCLEOTIDE SEQUENCE [LARGE SCALE GENOMIC DNA]</scope>
    <source>
        <strain evidence="2 3">DSM 44225</strain>
    </source>
</reference>
<evidence type="ECO:0000259" key="1">
    <source>
        <dbReference type="Pfam" id="PF01243"/>
    </source>
</evidence>
<dbReference type="Gene3D" id="2.30.110.10">
    <property type="entry name" value="Electron Transport, Fmn-binding Protein, Chain A"/>
    <property type="match status" value="1"/>
</dbReference>
<protein>
    <submittedName>
        <fullName evidence="2">Pyridoxamine 5-phosphate oxidase</fullName>
    </submittedName>
</protein>
<name>A0A1R0KE74_9PSEU</name>
<keyword evidence="3" id="KW-1185">Reference proteome</keyword>
<dbReference type="PANTHER" id="PTHR42815">
    <property type="entry name" value="FAD-BINDING, PUTATIVE (AFU_ORTHOLOGUE AFUA_6G07600)-RELATED"/>
    <property type="match status" value="1"/>
</dbReference>
<dbReference type="PANTHER" id="PTHR42815:SF2">
    <property type="entry name" value="FAD-BINDING, PUTATIVE (AFU_ORTHOLOGUE AFUA_6G07600)-RELATED"/>
    <property type="match status" value="1"/>
</dbReference>
<dbReference type="Pfam" id="PF01243">
    <property type="entry name" value="PNPOx_N"/>
    <property type="match status" value="1"/>
</dbReference>
<organism evidence="2 3">
    <name type="scientific">Amycolatopsis coloradensis</name>
    <dbReference type="NCBI Taxonomy" id="76021"/>
    <lineage>
        <taxon>Bacteria</taxon>
        <taxon>Bacillati</taxon>
        <taxon>Actinomycetota</taxon>
        <taxon>Actinomycetes</taxon>
        <taxon>Pseudonocardiales</taxon>
        <taxon>Pseudonocardiaceae</taxon>
        <taxon>Amycolatopsis</taxon>
    </lineage>
</organism>
<comment type="caution">
    <text evidence="2">The sequence shown here is derived from an EMBL/GenBank/DDBJ whole genome shotgun (WGS) entry which is preliminary data.</text>
</comment>
<dbReference type="AlphaFoldDB" id="A0A1R0KE74"/>
<evidence type="ECO:0000313" key="2">
    <source>
        <dbReference type="EMBL" id="OLZ43387.1"/>
    </source>
</evidence>
<dbReference type="InterPro" id="IPR011576">
    <property type="entry name" value="Pyridox_Oxase_N"/>
</dbReference>
<proteinExistence type="predicted"/>
<evidence type="ECO:0000313" key="3">
    <source>
        <dbReference type="Proteomes" id="UP000187486"/>
    </source>
</evidence>
<feature type="domain" description="Pyridoxamine 5'-phosphate oxidase N-terminal" evidence="1">
    <location>
        <begin position="37"/>
        <end position="127"/>
    </location>
</feature>
<sequence length="204" mass="22907">MSRFAQLTFTNTVRSIQREHGSGRGVRFEVPGKPEPLTAEEAAFIQSRDGFYLASVGETGWPYIQYRGGPPGFVHVLDESTIAFADVRGNRQYITTGNVRDDDRVALFFMDYARQTRLKMLGHASELPIGADPKLATLLDSHRTDGKVERHLVIRVEGCHWNCPQHITPRFTERELDSALAPIRDRITALEQENAELRAKLGSG</sequence>
<dbReference type="RefSeq" id="WP_076168434.1">
    <property type="nucleotide sequence ID" value="NZ_JBEZVB010000073.1"/>
</dbReference>
<dbReference type="OrthoDB" id="9786134at2"/>
<dbReference type="InterPro" id="IPR012349">
    <property type="entry name" value="Split_barrel_FMN-bd"/>
</dbReference>
<accession>A0A1R0KE74</accession>
<dbReference type="SUPFAM" id="SSF50475">
    <property type="entry name" value="FMN-binding split barrel"/>
    <property type="match status" value="1"/>
</dbReference>
<gene>
    <name evidence="2" type="ORF">BS329_39360</name>
</gene>
<dbReference type="EMBL" id="MQUQ01000035">
    <property type="protein sequence ID" value="OLZ43387.1"/>
    <property type="molecule type" value="Genomic_DNA"/>
</dbReference>
<dbReference type="Proteomes" id="UP000187486">
    <property type="component" value="Unassembled WGS sequence"/>
</dbReference>
<dbReference type="STRING" id="76021.BS329_39360"/>